<dbReference type="EMBL" id="NBIV01000013">
    <property type="protein sequence ID" value="PXF48467.1"/>
    <property type="molecule type" value="Genomic_DNA"/>
</dbReference>
<feature type="compositionally biased region" description="Low complexity" evidence="1">
    <location>
        <begin position="244"/>
        <end position="265"/>
    </location>
</feature>
<gene>
    <name evidence="2" type="ORF">BWQ96_01636</name>
</gene>
<feature type="compositionally biased region" description="Polar residues" evidence="1">
    <location>
        <begin position="289"/>
        <end position="300"/>
    </location>
</feature>
<dbReference type="AlphaFoldDB" id="A0A2V3J396"/>
<keyword evidence="3" id="KW-1185">Reference proteome</keyword>
<evidence type="ECO:0000256" key="1">
    <source>
        <dbReference type="SAM" id="MobiDB-lite"/>
    </source>
</evidence>
<comment type="caution">
    <text evidence="2">The sequence shown here is derived from an EMBL/GenBank/DDBJ whole genome shotgun (WGS) entry which is preliminary data.</text>
</comment>
<protein>
    <submittedName>
        <fullName evidence="2">Uncharacterized protein</fullName>
    </submittedName>
</protein>
<evidence type="ECO:0000313" key="3">
    <source>
        <dbReference type="Proteomes" id="UP000247409"/>
    </source>
</evidence>
<dbReference type="Proteomes" id="UP000247409">
    <property type="component" value="Unassembled WGS sequence"/>
</dbReference>
<name>A0A2V3J396_9FLOR</name>
<feature type="region of interest" description="Disordered" evidence="1">
    <location>
        <begin position="232"/>
        <end position="300"/>
    </location>
</feature>
<reference evidence="2 3" key="1">
    <citation type="journal article" date="2018" name="Mol. Biol. Evol.">
        <title>Analysis of the draft genome of the red seaweed Gracilariopsis chorda provides insights into genome size evolution in Rhodophyta.</title>
        <authorList>
            <person name="Lee J."/>
            <person name="Yang E.C."/>
            <person name="Graf L."/>
            <person name="Yang J.H."/>
            <person name="Qiu H."/>
            <person name="Zel Zion U."/>
            <person name="Chan C.X."/>
            <person name="Stephens T.G."/>
            <person name="Weber A.P.M."/>
            <person name="Boo G.H."/>
            <person name="Boo S.M."/>
            <person name="Kim K.M."/>
            <person name="Shin Y."/>
            <person name="Jung M."/>
            <person name="Lee S.J."/>
            <person name="Yim H.S."/>
            <person name="Lee J.H."/>
            <person name="Bhattacharya D."/>
            <person name="Yoon H.S."/>
        </authorList>
    </citation>
    <scope>NUCLEOTIDE SEQUENCE [LARGE SCALE GENOMIC DNA]</scope>
    <source>
        <strain evidence="2 3">SKKU-2015</strain>
        <tissue evidence="2">Whole body</tissue>
    </source>
</reference>
<proteinExistence type="predicted"/>
<evidence type="ECO:0000313" key="2">
    <source>
        <dbReference type="EMBL" id="PXF48467.1"/>
    </source>
</evidence>
<sequence>MPLRKKRPASQLESDDPLEFVALYCKRRNIAFEIGSSPVEKLCAKAAASAREEYKTFRNALHTREDAPDRRALSPAQKYTIRLHNNRKSASASKVFSEVLKREHAAHLASITPSQAATLQSRDRETSNLRTTIYQLEGALKAEKRRVHTLQKHNDHLLTKLAHANFTHAPVQEVVQPPTTTSLEHVPASTALHQRYVNSRASPPIASWPLSPVNIALPDSDVKDFHTGLTCTQSQDADEKAHAPKSSLPMSSSLPLALLNSQPASQNDIPFKSLNTDELGGPLPGSDFFNGSQNSSKGLP</sequence>
<accession>A0A2V3J396</accession>
<organism evidence="2 3">
    <name type="scientific">Gracilariopsis chorda</name>
    <dbReference type="NCBI Taxonomy" id="448386"/>
    <lineage>
        <taxon>Eukaryota</taxon>
        <taxon>Rhodophyta</taxon>
        <taxon>Florideophyceae</taxon>
        <taxon>Rhodymeniophycidae</taxon>
        <taxon>Gracilariales</taxon>
        <taxon>Gracilariaceae</taxon>
        <taxon>Gracilariopsis</taxon>
    </lineage>
</organism>